<proteinExistence type="predicted"/>
<feature type="domain" description="HTH lacI-type" evidence="4">
    <location>
        <begin position="7"/>
        <end position="64"/>
    </location>
</feature>
<dbReference type="Gene3D" id="3.40.50.2300">
    <property type="match status" value="2"/>
</dbReference>
<dbReference type="Gene3D" id="1.10.260.40">
    <property type="entry name" value="lambda repressor-like DNA-binding domains"/>
    <property type="match status" value="1"/>
</dbReference>
<dbReference type="PANTHER" id="PTHR30146:SF109">
    <property type="entry name" value="HTH-TYPE TRANSCRIPTIONAL REGULATOR GALS"/>
    <property type="match status" value="1"/>
</dbReference>
<dbReference type="InterPro" id="IPR010982">
    <property type="entry name" value="Lambda_DNA-bd_dom_sf"/>
</dbReference>
<organism evidence="5 6">
    <name type="scientific">Collinsella acetigenes</name>
    <dbReference type="NCBI Taxonomy" id="2713419"/>
    <lineage>
        <taxon>Bacteria</taxon>
        <taxon>Bacillati</taxon>
        <taxon>Actinomycetota</taxon>
        <taxon>Coriobacteriia</taxon>
        <taxon>Coriobacteriales</taxon>
        <taxon>Coriobacteriaceae</taxon>
        <taxon>Collinsella</taxon>
    </lineage>
</organism>
<evidence type="ECO:0000256" key="3">
    <source>
        <dbReference type="ARBA" id="ARBA00023163"/>
    </source>
</evidence>
<dbReference type="GO" id="GO:0000976">
    <property type="term" value="F:transcription cis-regulatory region binding"/>
    <property type="evidence" value="ECO:0007669"/>
    <property type="project" value="TreeGrafter"/>
</dbReference>
<protein>
    <submittedName>
        <fullName evidence="5">LacI family transcriptional regulator</fullName>
    </submittedName>
</protein>
<dbReference type="CDD" id="cd06284">
    <property type="entry name" value="PBP1_LacI-like"/>
    <property type="match status" value="1"/>
</dbReference>
<dbReference type="PROSITE" id="PS50932">
    <property type="entry name" value="HTH_LACI_2"/>
    <property type="match status" value="1"/>
</dbReference>
<keyword evidence="2" id="KW-0238">DNA-binding</keyword>
<comment type="caution">
    <text evidence="5">The sequence shown here is derived from an EMBL/GenBank/DDBJ whole genome shotgun (WGS) entry which is preliminary data.</text>
</comment>
<dbReference type="AlphaFoldDB" id="A0A7X9YI62"/>
<dbReference type="InterPro" id="IPR028082">
    <property type="entry name" value="Peripla_BP_I"/>
</dbReference>
<dbReference type="Pfam" id="PF13377">
    <property type="entry name" value="Peripla_BP_3"/>
    <property type="match status" value="1"/>
</dbReference>
<gene>
    <name evidence="5" type="ORF">HF320_00780</name>
</gene>
<keyword evidence="3" id="KW-0804">Transcription</keyword>
<dbReference type="RefSeq" id="WP_169276651.1">
    <property type="nucleotide sequence ID" value="NZ_JABBCP010000001.1"/>
</dbReference>
<dbReference type="SUPFAM" id="SSF47413">
    <property type="entry name" value="lambda repressor-like DNA-binding domains"/>
    <property type="match status" value="1"/>
</dbReference>
<keyword evidence="1" id="KW-0805">Transcription regulation</keyword>
<dbReference type="SUPFAM" id="SSF53822">
    <property type="entry name" value="Periplasmic binding protein-like I"/>
    <property type="match status" value="1"/>
</dbReference>
<dbReference type="SMART" id="SM00354">
    <property type="entry name" value="HTH_LACI"/>
    <property type="match status" value="1"/>
</dbReference>
<evidence type="ECO:0000313" key="5">
    <source>
        <dbReference type="EMBL" id="NMF54873.1"/>
    </source>
</evidence>
<dbReference type="Pfam" id="PF00356">
    <property type="entry name" value="LacI"/>
    <property type="match status" value="1"/>
</dbReference>
<keyword evidence="6" id="KW-1185">Reference proteome</keyword>
<evidence type="ECO:0000256" key="1">
    <source>
        <dbReference type="ARBA" id="ARBA00023015"/>
    </source>
</evidence>
<dbReference type="CDD" id="cd01392">
    <property type="entry name" value="HTH_LacI"/>
    <property type="match status" value="1"/>
</dbReference>
<dbReference type="InterPro" id="IPR000843">
    <property type="entry name" value="HTH_LacI"/>
</dbReference>
<accession>A0A7X9YI62</accession>
<evidence type="ECO:0000313" key="6">
    <source>
        <dbReference type="Proteomes" id="UP000546970"/>
    </source>
</evidence>
<dbReference type="GO" id="GO:0003700">
    <property type="term" value="F:DNA-binding transcription factor activity"/>
    <property type="evidence" value="ECO:0007669"/>
    <property type="project" value="TreeGrafter"/>
</dbReference>
<evidence type="ECO:0000259" key="4">
    <source>
        <dbReference type="PROSITE" id="PS50932"/>
    </source>
</evidence>
<evidence type="ECO:0000256" key="2">
    <source>
        <dbReference type="ARBA" id="ARBA00023125"/>
    </source>
</evidence>
<dbReference type="EMBL" id="JABBCP010000001">
    <property type="protein sequence ID" value="NMF54873.1"/>
    <property type="molecule type" value="Genomic_DNA"/>
</dbReference>
<dbReference type="PANTHER" id="PTHR30146">
    <property type="entry name" value="LACI-RELATED TRANSCRIPTIONAL REPRESSOR"/>
    <property type="match status" value="1"/>
</dbReference>
<name>A0A7X9YI62_9ACTN</name>
<dbReference type="InterPro" id="IPR046335">
    <property type="entry name" value="LacI/GalR-like_sensor"/>
</dbReference>
<dbReference type="Proteomes" id="UP000546970">
    <property type="component" value="Unassembled WGS sequence"/>
</dbReference>
<sequence>MAGSKKITIAHVAEHAKVSSATVSRVLRHPELVNPSTVARVRKSLSELGYSGIAGQPAAGTSRRTIVVNIPWLDNPFYGEIMRGVRVSAEAHGLEMLISWGSPDNVESCKRFCSMLQNCGAAGVIILCPLSAESLERISSTVPTVQCCEYNPETNIPFVSIDDREAARTAVEHLVSCGCKKLSIVCGPQVYKYARGRKEGFLEVIRAHDLVERPSWMLQIPNNNFGLAYSAICHMLESPNRPDGVFACSDTYAAAVIRAAKKCGLEVPRDLMVVGFDNTDTATMTTPALTTISQPRYDMGFSACNLLIERMDGSDSASSMLLETELVVRESTIRK</sequence>
<reference evidence="5 6" key="1">
    <citation type="submission" date="2020-04" db="EMBL/GenBank/DDBJ databases">
        <title>Collinsella sp. KGMB02528 nov., an anaerobic actinobacterium isolated from human feces.</title>
        <authorList>
            <person name="Han K.-I."/>
            <person name="Eom M.K."/>
            <person name="Kim J.-S."/>
            <person name="Lee K.C."/>
            <person name="Suh M.K."/>
            <person name="Park S.-H."/>
            <person name="Lee J.H."/>
            <person name="Kang S.W."/>
            <person name="Park J.-E."/>
            <person name="Oh B.S."/>
            <person name="Yu S.Y."/>
            <person name="Choi S.-H."/>
            <person name="Lee D.H."/>
            <person name="Yoon H."/>
            <person name="Kim B.-Y."/>
            <person name="Lee J.H."/>
            <person name="Lee J.-S."/>
        </authorList>
    </citation>
    <scope>NUCLEOTIDE SEQUENCE [LARGE SCALE GENOMIC DNA]</scope>
    <source>
        <strain evidence="5 6">KGMB02528</strain>
    </source>
</reference>